<feature type="chain" id="PRO_5030135490" evidence="1">
    <location>
        <begin position="25"/>
        <end position="174"/>
    </location>
</feature>
<comment type="caution">
    <text evidence="2">The sequence shown here is derived from an EMBL/GenBank/DDBJ whole genome shotgun (WGS) entry which is preliminary data.</text>
</comment>
<dbReference type="AlphaFoldDB" id="A0A5N7MJK4"/>
<evidence type="ECO:0000256" key="1">
    <source>
        <dbReference type="SAM" id="SignalP"/>
    </source>
</evidence>
<evidence type="ECO:0000313" key="3">
    <source>
        <dbReference type="Proteomes" id="UP000403266"/>
    </source>
</evidence>
<name>A0A5N7MJK4_9HYPH</name>
<keyword evidence="3" id="KW-1185">Reference proteome</keyword>
<accession>A0A5N7MJK4</accession>
<sequence length="174" mass="18816">MTLAYTAALIASIGSLTSSGAALSAELMQGRCRMDYCAWFSIESRDMVGSNANGALFMVISKEWTSHHPNGSYDKRRPKTGGEASTGYYFCSKTKPSAIWQDDAGSWKVAILNLASPSGAEENAVIEYFAVCHGVQSGHDTSDTFDALTKRFGYAPVQAADLRDVARPEDILKE</sequence>
<gene>
    <name evidence="2" type="ORF">FS320_17695</name>
</gene>
<dbReference type="OrthoDB" id="7992928at2"/>
<proteinExistence type="predicted"/>
<protein>
    <submittedName>
        <fullName evidence="2">Uncharacterized protein</fullName>
    </submittedName>
</protein>
<dbReference type="RefSeq" id="WP_152713146.1">
    <property type="nucleotide sequence ID" value="NZ_VOSJ01000068.1"/>
</dbReference>
<feature type="signal peptide" evidence="1">
    <location>
        <begin position="1"/>
        <end position="24"/>
    </location>
</feature>
<keyword evidence="1" id="KW-0732">Signal</keyword>
<dbReference type="Proteomes" id="UP000403266">
    <property type="component" value="Unassembled WGS sequence"/>
</dbReference>
<organism evidence="2 3">
    <name type="scientific">Microvirga tunisiensis</name>
    <dbReference type="NCBI Taxonomy" id="2108360"/>
    <lineage>
        <taxon>Bacteria</taxon>
        <taxon>Pseudomonadati</taxon>
        <taxon>Pseudomonadota</taxon>
        <taxon>Alphaproteobacteria</taxon>
        <taxon>Hyphomicrobiales</taxon>
        <taxon>Methylobacteriaceae</taxon>
        <taxon>Microvirga</taxon>
    </lineage>
</organism>
<reference evidence="2 3" key="1">
    <citation type="journal article" date="2019" name="Syst. Appl. Microbiol.">
        <title>Microvirga tunisiensis sp. nov., a root nodule symbiotic bacterium isolated from Lupinus micranthus and L. luteus grown in Northern Tunisia.</title>
        <authorList>
            <person name="Msaddak A."/>
            <person name="Rejili M."/>
            <person name="Duran D."/>
            <person name="Mars M."/>
            <person name="Palacios J.M."/>
            <person name="Ruiz-Argueso T."/>
            <person name="Rey L."/>
            <person name="Imperial J."/>
        </authorList>
    </citation>
    <scope>NUCLEOTIDE SEQUENCE [LARGE SCALE GENOMIC DNA]</scope>
    <source>
        <strain evidence="2 3">Lmie10</strain>
    </source>
</reference>
<evidence type="ECO:0000313" key="2">
    <source>
        <dbReference type="EMBL" id="MPR26998.1"/>
    </source>
</evidence>
<dbReference type="EMBL" id="VOSK01000068">
    <property type="protein sequence ID" value="MPR26998.1"/>
    <property type="molecule type" value="Genomic_DNA"/>
</dbReference>